<feature type="region of interest" description="Disordered" evidence="6">
    <location>
        <begin position="388"/>
        <end position="488"/>
    </location>
</feature>
<dbReference type="Pfam" id="PF00096">
    <property type="entry name" value="zf-C2H2"/>
    <property type="match status" value="3"/>
</dbReference>
<feature type="region of interest" description="Disordered" evidence="6">
    <location>
        <begin position="175"/>
        <end position="218"/>
    </location>
</feature>
<feature type="domain" description="C2H2-type" evidence="7">
    <location>
        <begin position="252"/>
        <end position="281"/>
    </location>
</feature>
<feature type="compositionally biased region" description="Polar residues" evidence="6">
    <location>
        <begin position="437"/>
        <end position="446"/>
    </location>
</feature>
<dbReference type="GO" id="GO:0000978">
    <property type="term" value="F:RNA polymerase II cis-regulatory region sequence-specific DNA binding"/>
    <property type="evidence" value="ECO:0007669"/>
    <property type="project" value="TreeGrafter"/>
</dbReference>
<feature type="compositionally biased region" description="Acidic residues" evidence="6">
    <location>
        <begin position="180"/>
        <end position="189"/>
    </location>
</feature>
<name>A0A9P6RRQ6_9FUNG</name>
<feature type="compositionally biased region" description="Basic and acidic residues" evidence="6">
    <location>
        <begin position="538"/>
        <end position="558"/>
    </location>
</feature>
<comment type="caution">
    <text evidence="8">The sequence shown here is derived from an EMBL/GenBank/DDBJ whole genome shotgun (WGS) entry which is preliminary data.</text>
</comment>
<evidence type="ECO:0000256" key="3">
    <source>
        <dbReference type="ARBA" id="ARBA00022771"/>
    </source>
</evidence>
<feature type="region of interest" description="Disordered" evidence="6">
    <location>
        <begin position="538"/>
        <end position="575"/>
    </location>
</feature>
<protein>
    <recommendedName>
        <fullName evidence="7">C2H2-type domain-containing protein</fullName>
    </recommendedName>
</protein>
<feature type="compositionally biased region" description="Polar residues" evidence="6">
    <location>
        <begin position="931"/>
        <end position="940"/>
    </location>
</feature>
<feature type="compositionally biased region" description="Low complexity" evidence="6">
    <location>
        <begin position="770"/>
        <end position="782"/>
    </location>
</feature>
<dbReference type="SUPFAM" id="SSF57667">
    <property type="entry name" value="beta-beta-alpha zinc fingers"/>
    <property type="match status" value="3"/>
</dbReference>
<evidence type="ECO:0000259" key="7">
    <source>
        <dbReference type="PROSITE" id="PS50157"/>
    </source>
</evidence>
<keyword evidence="3 5" id="KW-0863">Zinc-finger</keyword>
<feature type="region of interest" description="Disordered" evidence="6">
    <location>
        <begin position="931"/>
        <end position="953"/>
    </location>
</feature>
<dbReference type="FunFam" id="3.30.160.60:FF:000446">
    <property type="entry name" value="Zinc finger protein"/>
    <property type="match status" value="1"/>
</dbReference>
<feature type="region of interest" description="Disordered" evidence="6">
    <location>
        <begin position="76"/>
        <end position="98"/>
    </location>
</feature>
<feature type="compositionally biased region" description="Low complexity" evidence="6">
    <location>
        <begin position="601"/>
        <end position="610"/>
    </location>
</feature>
<dbReference type="GO" id="GO:0008270">
    <property type="term" value="F:zinc ion binding"/>
    <property type="evidence" value="ECO:0007669"/>
    <property type="project" value="UniProtKB-KW"/>
</dbReference>
<dbReference type="InterPro" id="IPR013087">
    <property type="entry name" value="Znf_C2H2_type"/>
</dbReference>
<proteinExistence type="predicted"/>
<evidence type="ECO:0000256" key="1">
    <source>
        <dbReference type="ARBA" id="ARBA00022723"/>
    </source>
</evidence>
<feature type="domain" description="C2H2-type" evidence="7">
    <location>
        <begin position="880"/>
        <end position="909"/>
    </location>
</feature>
<dbReference type="GO" id="GO:0031519">
    <property type="term" value="C:PcG protein complex"/>
    <property type="evidence" value="ECO:0007669"/>
    <property type="project" value="TreeGrafter"/>
</dbReference>
<dbReference type="Gene3D" id="3.30.160.60">
    <property type="entry name" value="Classic Zinc Finger"/>
    <property type="match status" value="4"/>
</dbReference>
<keyword evidence="2" id="KW-0677">Repeat</keyword>
<feature type="compositionally biased region" description="Polar residues" evidence="6">
    <location>
        <begin position="86"/>
        <end position="98"/>
    </location>
</feature>
<dbReference type="SMART" id="SM00355">
    <property type="entry name" value="ZnF_C2H2"/>
    <property type="match status" value="4"/>
</dbReference>
<dbReference type="Proteomes" id="UP000738325">
    <property type="component" value="Unassembled WGS sequence"/>
</dbReference>
<feature type="compositionally biased region" description="Polar residues" evidence="6">
    <location>
        <begin position="388"/>
        <end position="397"/>
    </location>
</feature>
<organism evidence="8 9">
    <name type="scientific">Dissophora globulifera</name>
    <dbReference type="NCBI Taxonomy" id="979702"/>
    <lineage>
        <taxon>Eukaryota</taxon>
        <taxon>Fungi</taxon>
        <taxon>Fungi incertae sedis</taxon>
        <taxon>Mucoromycota</taxon>
        <taxon>Mortierellomycotina</taxon>
        <taxon>Mortierellomycetes</taxon>
        <taxon>Mortierellales</taxon>
        <taxon>Mortierellaceae</taxon>
        <taxon>Dissophora</taxon>
    </lineage>
</organism>
<evidence type="ECO:0000256" key="5">
    <source>
        <dbReference type="PROSITE-ProRule" id="PRU00042"/>
    </source>
</evidence>
<feature type="region of interest" description="Disordered" evidence="6">
    <location>
        <begin position="1"/>
        <end position="46"/>
    </location>
</feature>
<dbReference type="PANTHER" id="PTHR14003">
    <property type="entry name" value="TRANSCRIPTIONAL REPRESSOR PROTEIN YY"/>
    <property type="match status" value="1"/>
</dbReference>
<dbReference type="GO" id="GO:0000785">
    <property type="term" value="C:chromatin"/>
    <property type="evidence" value="ECO:0007669"/>
    <property type="project" value="TreeGrafter"/>
</dbReference>
<dbReference type="PROSITE" id="PS00028">
    <property type="entry name" value="ZINC_FINGER_C2H2_1"/>
    <property type="match status" value="4"/>
</dbReference>
<gene>
    <name evidence="8" type="ORF">BGZ99_007460</name>
</gene>
<keyword evidence="4" id="KW-0862">Zinc</keyword>
<dbReference type="PANTHER" id="PTHR14003:SF19">
    <property type="entry name" value="YY2 TRANSCRIPTION FACTOR"/>
    <property type="match status" value="1"/>
</dbReference>
<dbReference type="GO" id="GO:0000981">
    <property type="term" value="F:DNA-binding transcription factor activity, RNA polymerase II-specific"/>
    <property type="evidence" value="ECO:0007669"/>
    <property type="project" value="TreeGrafter"/>
</dbReference>
<evidence type="ECO:0000256" key="2">
    <source>
        <dbReference type="ARBA" id="ARBA00022737"/>
    </source>
</evidence>
<dbReference type="PROSITE" id="PS50157">
    <property type="entry name" value="ZINC_FINGER_C2H2_2"/>
    <property type="match status" value="4"/>
</dbReference>
<feature type="domain" description="C2H2-type" evidence="7">
    <location>
        <begin position="910"/>
        <end position="939"/>
    </location>
</feature>
<dbReference type="AlphaFoldDB" id="A0A9P6RRQ6"/>
<feature type="compositionally biased region" description="Basic and acidic residues" evidence="6">
    <location>
        <begin position="16"/>
        <end position="27"/>
    </location>
</feature>
<accession>A0A9P6RRQ6</accession>
<reference evidence="8" key="1">
    <citation type="journal article" date="2020" name="Fungal Divers.">
        <title>Resolving the Mortierellaceae phylogeny through synthesis of multi-gene phylogenetics and phylogenomics.</title>
        <authorList>
            <person name="Vandepol N."/>
            <person name="Liber J."/>
            <person name="Desiro A."/>
            <person name="Na H."/>
            <person name="Kennedy M."/>
            <person name="Barry K."/>
            <person name="Grigoriev I.V."/>
            <person name="Miller A.N."/>
            <person name="O'Donnell K."/>
            <person name="Stajich J.E."/>
            <person name="Bonito G."/>
        </authorList>
    </citation>
    <scope>NUCLEOTIDE SEQUENCE</scope>
    <source>
        <strain evidence="8">REB-010B</strain>
    </source>
</reference>
<evidence type="ECO:0000313" key="9">
    <source>
        <dbReference type="Proteomes" id="UP000738325"/>
    </source>
</evidence>
<dbReference type="FunFam" id="3.30.160.60:FF:000125">
    <property type="entry name" value="Putative zinc finger protein 143"/>
    <property type="match status" value="1"/>
</dbReference>
<dbReference type="OrthoDB" id="6365676at2759"/>
<keyword evidence="1" id="KW-0479">Metal-binding</keyword>
<feature type="region of interest" description="Disordered" evidence="6">
    <location>
        <begin position="759"/>
        <end position="811"/>
    </location>
</feature>
<keyword evidence="9" id="KW-1185">Reference proteome</keyword>
<feature type="compositionally biased region" description="Basic residues" evidence="6">
    <location>
        <begin position="797"/>
        <end position="809"/>
    </location>
</feature>
<feature type="compositionally biased region" description="Polar residues" evidence="6">
    <location>
        <begin position="465"/>
        <end position="488"/>
    </location>
</feature>
<sequence>MAASPDHPMDSPSHFADNRVEGPRRNSDPVFSTSADRQGPQAVERRLSQQEMYAVSHHHHSQYQHQQHALVANDWGHHSHHHQYHDPTTPQHHNQLSRDISPHYSNNSRHGDYRHQGIDHHHHSYHRDDEDDHAYHADGHIEYRTDNDIAHGHIAYPEQTGYTVMHGAYNDRYGPGLMRDDDDDDEDLLDGNGNPRHDLYPGAHNSSNSSHVNGDGNMSMVAEKHRNHSISSNTSSTNSSCSNNMFSAANKHPCKFPTCGWSFKRFEHLKRHMLVHTKERPFVCEFQGCEKSFSRSDNFSAHLRTHTKKSMHMRKFDRHPMMVDPMGFVPLCSSPRAGAGAGTGAGVGVAASGVPIGHHAGYREFGNPHFSSPSGAMRNGALVHVNHGANSAHTNRPSSRDHHAYSSTTVEGESGGIDDDEDEDDEDDEDYKCSMKASPTSSSFGFSLTRHQHSSSGMHPLDRPSTPTTVERTAASTDSTLAPNTIPASPSGTLGKIVPIKLDLKAVSNNPDDVHLHNQHNPRIEPSNGLKHERAYDQHHHDHSYDSHGYRYCDHPEFRSPSPPVSPSSSGPAAVARYGLSDQHYPKAILGSSHDEPNPNPNGESPSQPERAPRSPRCEIPIMPFGNHFIPLSESEKSEIYPRHHARGHPDSVQQSGNGSGVDNLVRVKKAKLDSHRPASYHGAHSHAAHINDGHQMNGSMSPAPPPMPVRSHSDGYLNSSMLMDEDGNTLLRDRPMAKDFQDYQYHRHSISGFSSLEGSHHGMISPRTHPSSSLPGPGSYSHHYHMQPSSNYQHQNQHHYHHQKHHSQQYHQYLSHSPMGMTSPHYSTSNAQHQQRMMSAGGGGVVSGVMVTAATAAATAAAAMAQARPRNSTSSAKNHCCSVPGCMKRFKRLEHLKRHIKTHTLERPFACTTPGCNKRFSRSDNLSQHAKTHQRQVMSKSHWKQRPTVSIM</sequence>
<evidence type="ECO:0000256" key="4">
    <source>
        <dbReference type="ARBA" id="ARBA00022833"/>
    </source>
</evidence>
<feature type="compositionally biased region" description="Acidic residues" evidence="6">
    <location>
        <begin position="416"/>
        <end position="430"/>
    </location>
</feature>
<dbReference type="EMBL" id="JAAAIP010000054">
    <property type="protein sequence ID" value="KAG0327502.1"/>
    <property type="molecule type" value="Genomic_DNA"/>
</dbReference>
<feature type="domain" description="C2H2-type" evidence="7">
    <location>
        <begin position="282"/>
        <end position="311"/>
    </location>
</feature>
<evidence type="ECO:0000256" key="6">
    <source>
        <dbReference type="SAM" id="MobiDB-lite"/>
    </source>
</evidence>
<feature type="region of interest" description="Disordered" evidence="6">
    <location>
        <begin position="642"/>
        <end position="662"/>
    </location>
</feature>
<evidence type="ECO:0000313" key="8">
    <source>
        <dbReference type="EMBL" id="KAG0327502.1"/>
    </source>
</evidence>
<feature type="region of interest" description="Disordered" evidence="6">
    <location>
        <begin position="587"/>
        <end position="622"/>
    </location>
</feature>
<dbReference type="GO" id="GO:0005667">
    <property type="term" value="C:transcription regulator complex"/>
    <property type="evidence" value="ECO:0007669"/>
    <property type="project" value="TreeGrafter"/>
</dbReference>
<dbReference type="InterPro" id="IPR036236">
    <property type="entry name" value="Znf_C2H2_sf"/>
</dbReference>